<feature type="domain" description="HTH iclR-type" evidence="5">
    <location>
        <begin position="34"/>
        <end position="96"/>
    </location>
</feature>
<dbReference type="PANTHER" id="PTHR30136:SF24">
    <property type="entry name" value="HTH-TYPE TRANSCRIPTIONAL REPRESSOR ALLR"/>
    <property type="match status" value="1"/>
</dbReference>
<dbReference type="InterPro" id="IPR050707">
    <property type="entry name" value="HTH_MetabolicPath_Reg"/>
</dbReference>
<dbReference type="InterPro" id="IPR014757">
    <property type="entry name" value="Tscrpt_reg_IclR_C"/>
</dbReference>
<keyword evidence="1" id="KW-0805">Transcription regulation</keyword>
<accession>A0A1M5WAA6</accession>
<dbReference type="Proteomes" id="UP000189796">
    <property type="component" value="Chromosome I"/>
</dbReference>
<dbReference type="SUPFAM" id="SSF55781">
    <property type="entry name" value="GAF domain-like"/>
    <property type="match status" value="1"/>
</dbReference>
<proteinExistence type="predicted"/>
<evidence type="ECO:0000313" key="8">
    <source>
        <dbReference type="Proteomes" id="UP000189796"/>
    </source>
</evidence>
<dbReference type="SMART" id="SM00346">
    <property type="entry name" value="HTH_ICLR"/>
    <property type="match status" value="1"/>
</dbReference>
<dbReference type="InterPro" id="IPR029016">
    <property type="entry name" value="GAF-like_dom_sf"/>
</dbReference>
<evidence type="ECO:0000259" key="5">
    <source>
        <dbReference type="PROSITE" id="PS51077"/>
    </source>
</evidence>
<dbReference type="OrthoDB" id="2633250at2"/>
<gene>
    <name evidence="7" type="ORF">SAMN05443248_6445</name>
</gene>
<evidence type="ECO:0000259" key="6">
    <source>
        <dbReference type="PROSITE" id="PS51078"/>
    </source>
</evidence>
<dbReference type="Pfam" id="PF09339">
    <property type="entry name" value="HTH_IclR"/>
    <property type="match status" value="1"/>
</dbReference>
<evidence type="ECO:0000256" key="4">
    <source>
        <dbReference type="SAM" id="MobiDB-lite"/>
    </source>
</evidence>
<dbReference type="RefSeq" id="WP_079604850.1">
    <property type="nucleotide sequence ID" value="NZ_LT670817.1"/>
</dbReference>
<dbReference type="SUPFAM" id="SSF46785">
    <property type="entry name" value="Winged helix' DNA-binding domain"/>
    <property type="match status" value="1"/>
</dbReference>
<evidence type="ECO:0000256" key="2">
    <source>
        <dbReference type="ARBA" id="ARBA00023125"/>
    </source>
</evidence>
<dbReference type="GO" id="GO:0003700">
    <property type="term" value="F:DNA-binding transcription factor activity"/>
    <property type="evidence" value="ECO:0007669"/>
    <property type="project" value="TreeGrafter"/>
</dbReference>
<evidence type="ECO:0000313" key="7">
    <source>
        <dbReference type="EMBL" id="SHH84416.1"/>
    </source>
</evidence>
<dbReference type="PROSITE" id="PS51077">
    <property type="entry name" value="HTH_ICLR"/>
    <property type="match status" value="1"/>
</dbReference>
<dbReference type="InterPro" id="IPR005471">
    <property type="entry name" value="Tscrpt_reg_IclR_N"/>
</dbReference>
<dbReference type="GO" id="GO:0045892">
    <property type="term" value="P:negative regulation of DNA-templated transcription"/>
    <property type="evidence" value="ECO:0007669"/>
    <property type="project" value="TreeGrafter"/>
</dbReference>
<dbReference type="GO" id="GO:0003677">
    <property type="term" value="F:DNA binding"/>
    <property type="evidence" value="ECO:0007669"/>
    <property type="project" value="UniProtKB-KW"/>
</dbReference>
<dbReference type="Gene3D" id="3.30.450.40">
    <property type="match status" value="1"/>
</dbReference>
<feature type="region of interest" description="Disordered" evidence="4">
    <location>
        <begin position="1"/>
        <end position="30"/>
    </location>
</feature>
<dbReference type="PANTHER" id="PTHR30136">
    <property type="entry name" value="HELIX-TURN-HELIX TRANSCRIPTIONAL REGULATOR, ICLR FAMILY"/>
    <property type="match status" value="1"/>
</dbReference>
<dbReference type="AlphaFoldDB" id="A0A1M5WAA6"/>
<evidence type="ECO:0000256" key="1">
    <source>
        <dbReference type="ARBA" id="ARBA00023015"/>
    </source>
</evidence>
<dbReference type="InterPro" id="IPR036390">
    <property type="entry name" value="WH_DNA-bd_sf"/>
</dbReference>
<dbReference type="PROSITE" id="PS51078">
    <property type="entry name" value="ICLR_ED"/>
    <property type="match status" value="1"/>
</dbReference>
<evidence type="ECO:0000256" key="3">
    <source>
        <dbReference type="ARBA" id="ARBA00023163"/>
    </source>
</evidence>
<keyword evidence="3" id="KW-0804">Transcription</keyword>
<reference evidence="7 8" key="1">
    <citation type="submission" date="2016-11" db="EMBL/GenBank/DDBJ databases">
        <authorList>
            <person name="Jaros S."/>
            <person name="Januszkiewicz K."/>
            <person name="Wedrychowicz H."/>
        </authorList>
    </citation>
    <scope>NUCLEOTIDE SEQUENCE [LARGE SCALE GENOMIC DNA]</scope>
    <source>
        <strain evidence="7 8">GAS138</strain>
    </source>
</reference>
<dbReference type="InterPro" id="IPR036388">
    <property type="entry name" value="WH-like_DNA-bd_sf"/>
</dbReference>
<keyword evidence="2" id="KW-0238">DNA-binding</keyword>
<organism evidence="7 8">
    <name type="scientific">Bradyrhizobium erythrophlei</name>
    <dbReference type="NCBI Taxonomy" id="1437360"/>
    <lineage>
        <taxon>Bacteria</taxon>
        <taxon>Pseudomonadati</taxon>
        <taxon>Pseudomonadota</taxon>
        <taxon>Alphaproteobacteria</taxon>
        <taxon>Hyphomicrobiales</taxon>
        <taxon>Nitrobacteraceae</taxon>
        <taxon>Bradyrhizobium</taxon>
    </lineage>
</organism>
<name>A0A1M5WAA6_9BRAD</name>
<dbReference type="EMBL" id="LT670817">
    <property type="protein sequence ID" value="SHH84416.1"/>
    <property type="molecule type" value="Genomic_DNA"/>
</dbReference>
<feature type="domain" description="IclR-ED" evidence="6">
    <location>
        <begin position="97"/>
        <end position="280"/>
    </location>
</feature>
<protein>
    <submittedName>
        <fullName evidence="7">Transcriptional regulator, IclR family</fullName>
    </submittedName>
</protein>
<dbReference type="Gene3D" id="1.10.10.10">
    <property type="entry name" value="Winged helix-like DNA-binding domain superfamily/Winged helix DNA-binding domain"/>
    <property type="match status" value="1"/>
</dbReference>
<dbReference type="Pfam" id="PF01614">
    <property type="entry name" value="IclR_C"/>
    <property type="match status" value="1"/>
</dbReference>
<sequence length="289" mass="31419">MQRPLDPDQVLQSRFKRRANDRSATPVSEGAGKAFPTVKAVAILEVMATAGRPLGISEFGALLGLPKPTAHRIVRMLEGEGLLQREPGSSRYVPGARLERLGLDIVAASMSRAPRHAILQALSQQIGETCNFGVMAGSHVVYLDRVESAWPLGLRFERGSHVPLHCTSMGKLFLSLLPAHKRALMLRSIPLYRYTERTITDVDRLQDELERIRAAGVSTDDQEFLTGVVCVAVPVLGPKKQPVAALAVSAPLARMSLQQGVAHIPLLRAAANSLTATVEQGANFREEER</sequence>